<evidence type="ECO:0000259" key="6">
    <source>
        <dbReference type="SMART" id="SM00226"/>
    </source>
</evidence>
<comment type="similarity">
    <text evidence="1">Belongs to the low molecular weight phosphotyrosine protein phosphatase family.</text>
</comment>
<dbReference type="CDD" id="cd16343">
    <property type="entry name" value="LMWPTP"/>
    <property type="match status" value="1"/>
</dbReference>
<dbReference type="InterPro" id="IPR023485">
    <property type="entry name" value="Ptyr_pPase"/>
</dbReference>
<keyword evidence="4" id="KW-0904">Protein phosphatase</keyword>
<evidence type="ECO:0000256" key="2">
    <source>
        <dbReference type="ARBA" id="ARBA00013064"/>
    </source>
</evidence>
<dbReference type="PANTHER" id="PTHR11717:SF7">
    <property type="entry name" value="LOW MOLECULAR WEIGHT PHOSPHOTYROSINE PROTEIN PHOSPHATASE"/>
    <property type="match status" value="1"/>
</dbReference>
<gene>
    <name evidence="7" type="ORF">SAMN04487960_103175</name>
</gene>
<dbReference type="OrthoDB" id="9784339at2"/>
<dbReference type="PRINTS" id="PR00719">
    <property type="entry name" value="LMWPTPASE"/>
</dbReference>
<dbReference type="AlphaFoldDB" id="A0A1H2UPI8"/>
<evidence type="ECO:0000313" key="7">
    <source>
        <dbReference type="EMBL" id="SDW57990.1"/>
    </source>
</evidence>
<feature type="active site" description="Proton donor" evidence="5">
    <location>
        <position position="127"/>
    </location>
</feature>
<organism evidence="7 8">
    <name type="scientific">Marinobacter mobilis</name>
    <dbReference type="NCBI Taxonomy" id="488533"/>
    <lineage>
        <taxon>Bacteria</taxon>
        <taxon>Pseudomonadati</taxon>
        <taxon>Pseudomonadota</taxon>
        <taxon>Gammaproteobacteria</taxon>
        <taxon>Pseudomonadales</taxon>
        <taxon>Marinobacteraceae</taxon>
        <taxon>Marinobacter</taxon>
    </lineage>
</organism>
<dbReference type="InterPro" id="IPR036196">
    <property type="entry name" value="Ptyr_pPase_sf"/>
</dbReference>
<evidence type="ECO:0000256" key="5">
    <source>
        <dbReference type="PIRSR" id="PIRSR617867-1"/>
    </source>
</evidence>
<feature type="active site" description="Nucleophile" evidence="5">
    <location>
        <position position="10"/>
    </location>
</feature>
<dbReference type="PANTHER" id="PTHR11717">
    <property type="entry name" value="LOW MOLECULAR WEIGHT PROTEIN TYROSINE PHOSPHATASE"/>
    <property type="match status" value="1"/>
</dbReference>
<evidence type="ECO:0000256" key="1">
    <source>
        <dbReference type="ARBA" id="ARBA00011063"/>
    </source>
</evidence>
<dbReference type="STRING" id="488533.SAMN04487960_103175"/>
<proteinExistence type="inferred from homology"/>
<dbReference type="EC" id="3.1.3.48" evidence="2"/>
<feature type="active site" evidence="5">
    <location>
        <position position="16"/>
    </location>
</feature>
<dbReference type="InterPro" id="IPR050438">
    <property type="entry name" value="LMW_PTPase"/>
</dbReference>
<evidence type="ECO:0000256" key="4">
    <source>
        <dbReference type="ARBA" id="ARBA00022912"/>
    </source>
</evidence>
<keyword evidence="8" id="KW-1185">Reference proteome</keyword>
<protein>
    <recommendedName>
        <fullName evidence="2">protein-tyrosine-phosphatase</fullName>
        <ecNumber evidence="2">3.1.3.48</ecNumber>
    </recommendedName>
</protein>
<keyword evidence="3" id="KW-0378">Hydrolase</keyword>
<dbReference type="SMART" id="SM00226">
    <property type="entry name" value="LMWPc"/>
    <property type="match status" value="1"/>
</dbReference>
<evidence type="ECO:0000256" key="3">
    <source>
        <dbReference type="ARBA" id="ARBA00022801"/>
    </source>
</evidence>
<dbReference type="GO" id="GO:0004725">
    <property type="term" value="F:protein tyrosine phosphatase activity"/>
    <property type="evidence" value="ECO:0007669"/>
    <property type="project" value="UniProtKB-EC"/>
</dbReference>
<reference evidence="7 8" key="1">
    <citation type="submission" date="2016-10" db="EMBL/GenBank/DDBJ databases">
        <authorList>
            <person name="de Groot N.N."/>
        </authorList>
    </citation>
    <scope>NUCLEOTIDE SEQUENCE [LARGE SCALE GENOMIC DNA]</scope>
    <source>
        <strain evidence="7 8">CGMCC 1.7059</strain>
    </source>
</reference>
<dbReference type="Gene3D" id="3.40.50.2300">
    <property type="match status" value="1"/>
</dbReference>
<name>A0A1H2UPI8_9GAMM</name>
<dbReference type="SUPFAM" id="SSF52788">
    <property type="entry name" value="Phosphotyrosine protein phosphatases I"/>
    <property type="match status" value="1"/>
</dbReference>
<dbReference type="Proteomes" id="UP000199675">
    <property type="component" value="Unassembled WGS sequence"/>
</dbReference>
<dbReference type="InterPro" id="IPR017867">
    <property type="entry name" value="Tyr_phospatase_low_mol_wt"/>
</dbReference>
<dbReference type="FunFam" id="3.40.50.2300:FF:000113">
    <property type="entry name" value="Low molecular weight protein-tyrosine-phosphatase"/>
    <property type="match status" value="1"/>
</dbReference>
<evidence type="ECO:0000313" key="8">
    <source>
        <dbReference type="Proteomes" id="UP000199675"/>
    </source>
</evidence>
<sequence>MDQARVLFVCLGNICRSPTAQGVFEQVVCEAGMERRVVVDSCGTGSWHVGKAPDSRAIDAALKRGVDIRHLRARQFTPDDLDVFDYILVMDQQNLADTRSHWLQRGGTEPQLFLSYGAGSECLDVPDPYYGGERGFETVLDLIEDASRGLLDQIRERLS</sequence>
<dbReference type="EMBL" id="FNNE01000003">
    <property type="protein sequence ID" value="SDW57990.1"/>
    <property type="molecule type" value="Genomic_DNA"/>
</dbReference>
<feature type="domain" description="Phosphotyrosine protein phosphatase I" evidence="6">
    <location>
        <begin position="4"/>
        <end position="153"/>
    </location>
</feature>
<accession>A0A1H2UPI8</accession>
<dbReference type="Pfam" id="PF01451">
    <property type="entry name" value="LMWPc"/>
    <property type="match status" value="1"/>
</dbReference>